<dbReference type="OrthoDB" id="3242336at2759"/>
<dbReference type="Proteomes" id="UP000077266">
    <property type="component" value="Unassembled WGS sequence"/>
</dbReference>
<feature type="region of interest" description="Disordered" evidence="1">
    <location>
        <begin position="37"/>
        <end position="89"/>
    </location>
</feature>
<dbReference type="EMBL" id="KV426416">
    <property type="protein sequence ID" value="KZV81118.1"/>
    <property type="molecule type" value="Genomic_DNA"/>
</dbReference>
<dbReference type="InParanoid" id="A0A165BRJ9"/>
<protein>
    <submittedName>
        <fullName evidence="2">Uncharacterized protein</fullName>
    </submittedName>
</protein>
<sequence>MANASVIYTDKTGILTQNLMSVVAGSVGIQGKFVRHLDDNKTRTNAGDERGKQDPNQDLEKSEGGKSNTLSIVVTEAPPTGRRHKDDFSLDQSELNASILRSLFNKTSCVGSTAFKGKNKDTNEIEFVGS</sequence>
<gene>
    <name evidence="2" type="ORF">EXIGLDRAFT_658651</name>
</gene>
<dbReference type="STRING" id="1314781.A0A165BRJ9"/>
<reference evidence="2 3" key="1">
    <citation type="journal article" date="2016" name="Mol. Biol. Evol.">
        <title>Comparative Genomics of Early-Diverging Mushroom-Forming Fungi Provides Insights into the Origins of Lignocellulose Decay Capabilities.</title>
        <authorList>
            <person name="Nagy L.G."/>
            <person name="Riley R."/>
            <person name="Tritt A."/>
            <person name="Adam C."/>
            <person name="Daum C."/>
            <person name="Floudas D."/>
            <person name="Sun H."/>
            <person name="Yadav J.S."/>
            <person name="Pangilinan J."/>
            <person name="Larsson K.H."/>
            <person name="Matsuura K."/>
            <person name="Barry K."/>
            <person name="Labutti K."/>
            <person name="Kuo R."/>
            <person name="Ohm R.A."/>
            <person name="Bhattacharya S.S."/>
            <person name="Shirouzu T."/>
            <person name="Yoshinaga Y."/>
            <person name="Martin F.M."/>
            <person name="Grigoriev I.V."/>
            <person name="Hibbett D.S."/>
        </authorList>
    </citation>
    <scope>NUCLEOTIDE SEQUENCE [LARGE SCALE GENOMIC DNA]</scope>
    <source>
        <strain evidence="2 3">HHB12029</strain>
    </source>
</reference>
<dbReference type="AlphaFoldDB" id="A0A165BRJ9"/>
<keyword evidence="3" id="KW-1185">Reference proteome</keyword>
<proteinExistence type="predicted"/>
<name>A0A165BRJ9_EXIGL</name>
<feature type="compositionally biased region" description="Basic and acidic residues" evidence="1">
    <location>
        <begin position="37"/>
        <end position="64"/>
    </location>
</feature>
<evidence type="ECO:0000313" key="3">
    <source>
        <dbReference type="Proteomes" id="UP000077266"/>
    </source>
</evidence>
<accession>A0A165BRJ9</accession>
<evidence type="ECO:0000256" key="1">
    <source>
        <dbReference type="SAM" id="MobiDB-lite"/>
    </source>
</evidence>
<evidence type="ECO:0000313" key="2">
    <source>
        <dbReference type="EMBL" id="KZV81118.1"/>
    </source>
</evidence>
<organism evidence="2 3">
    <name type="scientific">Exidia glandulosa HHB12029</name>
    <dbReference type="NCBI Taxonomy" id="1314781"/>
    <lineage>
        <taxon>Eukaryota</taxon>
        <taxon>Fungi</taxon>
        <taxon>Dikarya</taxon>
        <taxon>Basidiomycota</taxon>
        <taxon>Agaricomycotina</taxon>
        <taxon>Agaricomycetes</taxon>
        <taxon>Auriculariales</taxon>
        <taxon>Exidiaceae</taxon>
        <taxon>Exidia</taxon>
    </lineage>
</organism>
<feature type="non-terminal residue" evidence="2">
    <location>
        <position position="130"/>
    </location>
</feature>